<dbReference type="AlphaFoldDB" id="A0A2H3CC36"/>
<keyword evidence="1" id="KW-0812">Transmembrane</keyword>
<keyword evidence="1" id="KW-1133">Transmembrane helix</keyword>
<proteinExistence type="predicted"/>
<feature type="transmembrane region" description="Helical" evidence="1">
    <location>
        <begin position="6"/>
        <end position="30"/>
    </location>
</feature>
<name>A0A2H3CC36_ARMGA</name>
<organism evidence="2 3">
    <name type="scientific">Armillaria gallica</name>
    <name type="common">Bulbous honey fungus</name>
    <name type="synonym">Armillaria bulbosa</name>
    <dbReference type="NCBI Taxonomy" id="47427"/>
    <lineage>
        <taxon>Eukaryota</taxon>
        <taxon>Fungi</taxon>
        <taxon>Dikarya</taxon>
        <taxon>Basidiomycota</taxon>
        <taxon>Agaricomycotina</taxon>
        <taxon>Agaricomycetes</taxon>
        <taxon>Agaricomycetidae</taxon>
        <taxon>Agaricales</taxon>
        <taxon>Marasmiineae</taxon>
        <taxon>Physalacriaceae</taxon>
        <taxon>Armillaria</taxon>
    </lineage>
</organism>
<keyword evidence="1" id="KW-0472">Membrane</keyword>
<reference evidence="3" key="1">
    <citation type="journal article" date="2017" name="Nat. Ecol. Evol.">
        <title>Genome expansion and lineage-specific genetic innovations in the forest pathogenic fungi Armillaria.</title>
        <authorList>
            <person name="Sipos G."/>
            <person name="Prasanna A.N."/>
            <person name="Walter M.C."/>
            <person name="O'Connor E."/>
            <person name="Balint B."/>
            <person name="Krizsan K."/>
            <person name="Kiss B."/>
            <person name="Hess J."/>
            <person name="Varga T."/>
            <person name="Slot J."/>
            <person name="Riley R."/>
            <person name="Boka B."/>
            <person name="Rigling D."/>
            <person name="Barry K."/>
            <person name="Lee J."/>
            <person name="Mihaltcheva S."/>
            <person name="LaButti K."/>
            <person name="Lipzen A."/>
            <person name="Waldron R."/>
            <person name="Moloney N.M."/>
            <person name="Sperisen C."/>
            <person name="Kredics L."/>
            <person name="Vagvoelgyi C."/>
            <person name="Patrignani A."/>
            <person name="Fitzpatrick D."/>
            <person name="Nagy I."/>
            <person name="Doyle S."/>
            <person name="Anderson J.B."/>
            <person name="Grigoriev I.V."/>
            <person name="Gueldener U."/>
            <person name="Muensterkoetter M."/>
            <person name="Nagy L.G."/>
        </authorList>
    </citation>
    <scope>NUCLEOTIDE SEQUENCE [LARGE SCALE GENOMIC DNA]</scope>
    <source>
        <strain evidence="3">Ar21-2</strain>
    </source>
</reference>
<evidence type="ECO:0000313" key="3">
    <source>
        <dbReference type="Proteomes" id="UP000217790"/>
    </source>
</evidence>
<evidence type="ECO:0000256" key="1">
    <source>
        <dbReference type="SAM" id="Phobius"/>
    </source>
</evidence>
<sequence>MSSLTIPSFLSLTTTGFSPFFLFNFILFFFRSNRSHDNGVSLQMSVEHERVAEQ</sequence>
<protein>
    <submittedName>
        <fullName evidence="2">Uncharacterized protein</fullName>
    </submittedName>
</protein>
<gene>
    <name evidence="2" type="ORF">ARMGADRAFT_827290</name>
</gene>
<dbReference type="Proteomes" id="UP000217790">
    <property type="component" value="Unassembled WGS sequence"/>
</dbReference>
<accession>A0A2H3CC36</accession>
<dbReference type="InParanoid" id="A0A2H3CC36"/>
<dbReference type="EMBL" id="KZ293742">
    <property type="protein sequence ID" value="PBK80629.1"/>
    <property type="molecule type" value="Genomic_DNA"/>
</dbReference>
<keyword evidence="3" id="KW-1185">Reference proteome</keyword>
<evidence type="ECO:0000313" key="2">
    <source>
        <dbReference type="EMBL" id="PBK80629.1"/>
    </source>
</evidence>